<dbReference type="GO" id="GO:0006783">
    <property type="term" value="P:heme biosynthetic process"/>
    <property type="evidence" value="ECO:0007669"/>
    <property type="project" value="UniProtKB-UniRule"/>
</dbReference>
<keyword evidence="4 9" id="KW-0408">Iron</keyword>
<evidence type="ECO:0000256" key="6">
    <source>
        <dbReference type="ARBA" id="ARBA00023239"/>
    </source>
</evidence>
<evidence type="ECO:0000256" key="8">
    <source>
        <dbReference type="ARBA" id="ARBA00024536"/>
    </source>
</evidence>
<name>A0A0B5CNC2_NEIEG</name>
<dbReference type="FunFam" id="3.40.50.1400:FF:000002">
    <property type="entry name" value="Ferrochelatase"/>
    <property type="match status" value="1"/>
</dbReference>
<dbReference type="PANTHER" id="PTHR11108:SF1">
    <property type="entry name" value="FERROCHELATASE, MITOCHONDRIAL"/>
    <property type="match status" value="1"/>
</dbReference>
<evidence type="ECO:0000256" key="9">
    <source>
        <dbReference type="HAMAP-Rule" id="MF_00323"/>
    </source>
</evidence>
<keyword evidence="3 9" id="KW-0479">Metal-binding</keyword>
<dbReference type="NCBIfam" id="TIGR00109">
    <property type="entry name" value="hemH"/>
    <property type="match status" value="1"/>
</dbReference>
<dbReference type="EC" id="4.98.1.1" evidence="9 10"/>
<evidence type="ECO:0000256" key="1">
    <source>
        <dbReference type="ARBA" id="ARBA00007718"/>
    </source>
</evidence>
<dbReference type="RefSeq" id="WP_041961320.1">
    <property type="nucleotide sequence ID" value="NZ_CP007726.1"/>
</dbReference>
<dbReference type="AlphaFoldDB" id="A0A0B5CNC2"/>
<keyword evidence="6 9" id="KW-0456">Lyase</keyword>
<reference evidence="12" key="1">
    <citation type="submission" date="2014-05" db="EMBL/GenBank/DDBJ databases">
        <title>Complete Genome sequence of Neisseria elongata subsp. glycolytica.</title>
        <authorList>
            <person name="Veyrier F.J."/>
            <person name="Taha M.-K."/>
        </authorList>
    </citation>
    <scope>NUCLEOTIDE SEQUENCE [LARGE SCALE GENOMIC DNA]</scope>
    <source>
        <strain evidence="12">ATCC 29315</strain>
    </source>
</reference>
<evidence type="ECO:0000256" key="5">
    <source>
        <dbReference type="ARBA" id="ARBA00023133"/>
    </source>
</evidence>
<evidence type="ECO:0000313" key="11">
    <source>
        <dbReference type="EMBL" id="AJE18055.1"/>
    </source>
</evidence>
<dbReference type="InterPro" id="IPR033659">
    <property type="entry name" value="Ferrochelatase_N"/>
</dbReference>
<reference evidence="11 12" key="2">
    <citation type="journal article" date="2015" name="PLoS Genet.">
        <title>Common Cell Shape Evolution of Two Nasopharyngeal Pathogens.</title>
        <authorList>
            <person name="Veyrier F.J."/>
            <person name="Biais N."/>
            <person name="Morales P."/>
            <person name="Belkacem N."/>
            <person name="Guilhen C."/>
            <person name="Ranjeva S."/>
            <person name="Sismeiro O."/>
            <person name="Pehau-Arnaudet G."/>
            <person name="Rocha E.P."/>
            <person name="Werts C."/>
            <person name="Taha M.K."/>
            <person name="Boneca I.G."/>
        </authorList>
    </citation>
    <scope>NUCLEOTIDE SEQUENCE [LARGE SCALE GENOMIC DNA]</scope>
    <source>
        <strain evidence="11 12">ATCC 29315</strain>
    </source>
</reference>
<keyword evidence="12" id="KW-1185">Reference proteome</keyword>
<accession>A0A0B5CNC2</accession>
<gene>
    <name evidence="9" type="primary">hemH</name>
    <name evidence="11" type="ORF">NELON_03600</name>
</gene>
<evidence type="ECO:0000256" key="7">
    <source>
        <dbReference type="ARBA" id="ARBA00023244"/>
    </source>
</evidence>
<dbReference type="InterPro" id="IPR001015">
    <property type="entry name" value="Ferrochelatase"/>
</dbReference>
<dbReference type="GO" id="GO:0005737">
    <property type="term" value="C:cytoplasm"/>
    <property type="evidence" value="ECO:0007669"/>
    <property type="project" value="UniProtKB-SubCell"/>
</dbReference>
<protein>
    <recommendedName>
        <fullName evidence="9 10">Ferrochelatase</fullName>
        <ecNumber evidence="9 10">4.98.1.1</ecNumber>
    </recommendedName>
    <alternativeName>
        <fullName evidence="9">Heme synthase</fullName>
    </alternativeName>
    <alternativeName>
        <fullName evidence="9">Protoheme ferro-lyase</fullName>
    </alternativeName>
</protein>
<proteinExistence type="inferred from homology"/>
<evidence type="ECO:0000256" key="3">
    <source>
        <dbReference type="ARBA" id="ARBA00022723"/>
    </source>
</evidence>
<dbReference type="Proteomes" id="UP000031392">
    <property type="component" value="Chromosome"/>
</dbReference>
<dbReference type="GO" id="GO:0004325">
    <property type="term" value="F:ferrochelatase activity"/>
    <property type="evidence" value="ECO:0007669"/>
    <property type="project" value="UniProtKB-UniRule"/>
</dbReference>
<dbReference type="HOGENOM" id="CLU_018884_0_0_4"/>
<evidence type="ECO:0000256" key="4">
    <source>
        <dbReference type="ARBA" id="ARBA00023004"/>
    </source>
</evidence>
<feature type="binding site" evidence="9">
    <location>
        <position position="206"/>
    </location>
    <ligand>
        <name>Fe(2+)</name>
        <dbReference type="ChEBI" id="CHEBI:29033"/>
    </ligand>
</feature>
<dbReference type="CDD" id="cd03411">
    <property type="entry name" value="Ferrochelatase_N"/>
    <property type="match status" value="1"/>
</dbReference>
<dbReference type="Gene3D" id="3.40.50.1400">
    <property type="match status" value="2"/>
</dbReference>
<evidence type="ECO:0000256" key="10">
    <source>
        <dbReference type="RuleBase" id="RU000607"/>
    </source>
</evidence>
<evidence type="ECO:0000256" key="2">
    <source>
        <dbReference type="ARBA" id="ARBA00022490"/>
    </source>
</evidence>
<feature type="binding site" evidence="9">
    <location>
        <position position="287"/>
    </location>
    <ligand>
        <name>Fe(2+)</name>
        <dbReference type="ChEBI" id="CHEBI:29033"/>
    </ligand>
</feature>
<dbReference type="InterPro" id="IPR019772">
    <property type="entry name" value="Ferrochelatase_AS"/>
</dbReference>
<dbReference type="HAMAP" id="MF_00323">
    <property type="entry name" value="Ferrochelatase"/>
    <property type="match status" value="1"/>
</dbReference>
<comment type="function">
    <text evidence="9 10">Catalyzes the ferrous insertion into protoporphyrin IX.</text>
</comment>
<dbReference type="PANTHER" id="PTHR11108">
    <property type="entry name" value="FERROCHELATASE"/>
    <property type="match status" value="1"/>
</dbReference>
<evidence type="ECO:0000313" key="12">
    <source>
        <dbReference type="Proteomes" id="UP000031392"/>
    </source>
</evidence>
<dbReference type="SUPFAM" id="SSF53800">
    <property type="entry name" value="Chelatase"/>
    <property type="match status" value="1"/>
</dbReference>
<dbReference type="KEGG" id="nel:NELON_03600"/>
<sequence>MTRFQTEPALPHDRQPQTAVLLINLGTPSAPTAEAVRPFLRDFLSDQRVVELKPALWQPILRGAILPFRAKSSAANYKKIWLKEGSPLYIYSRRQADALAQRLLGVLVRPAMTYGLPGVADTMAELKAQGVTRILAVPLYPQYASSSSGAALDQVFRAMLRQRNQVGLRTVRSFYNHPAYIEALRQQVSAYWQQHGRGGHLMMSFHGIPQAHHDAGDPYPDECHETARLLAAALGLGEQEYTVSFQSRFGRGRWLEPSTQDLFISLPRSGTDRLDVICPAFVSDCLETMEEIAIAGRETFHAAGGREFRYIPCLNDNPAWIDALETLVREEAAGWL</sequence>
<dbReference type="CDD" id="cd00419">
    <property type="entry name" value="Ferrochelatase_C"/>
    <property type="match status" value="1"/>
</dbReference>
<comment type="catalytic activity">
    <reaction evidence="8">
        <text>Fe-coproporphyrin III + 2 H(+) = coproporphyrin III + Fe(2+)</text>
        <dbReference type="Rhea" id="RHEA:49572"/>
        <dbReference type="ChEBI" id="CHEBI:15378"/>
        <dbReference type="ChEBI" id="CHEBI:29033"/>
        <dbReference type="ChEBI" id="CHEBI:68438"/>
        <dbReference type="ChEBI" id="CHEBI:131725"/>
        <dbReference type="EC" id="4.99.1.9"/>
    </reaction>
    <physiologicalReaction direction="right-to-left" evidence="8">
        <dbReference type="Rhea" id="RHEA:49574"/>
    </physiologicalReaction>
</comment>
<comment type="catalytic activity">
    <reaction evidence="9 10">
        <text>heme b + 2 H(+) = protoporphyrin IX + Fe(2+)</text>
        <dbReference type="Rhea" id="RHEA:22584"/>
        <dbReference type="ChEBI" id="CHEBI:15378"/>
        <dbReference type="ChEBI" id="CHEBI:29033"/>
        <dbReference type="ChEBI" id="CHEBI:57306"/>
        <dbReference type="ChEBI" id="CHEBI:60344"/>
        <dbReference type="EC" id="4.98.1.1"/>
    </reaction>
</comment>
<organism evidence="11 12">
    <name type="scientific">Neisseria elongata subsp. glycolytica ATCC 29315</name>
    <dbReference type="NCBI Taxonomy" id="546263"/>
    <lineage>
        <taxon>Bacteria</taxon>
        <taxon>Pseudomonadati</taxon>
        <taxon>Pseudomonadota</taxon>
        <taxon>Betaproteobacteria</taxon>
        <taxon>Neisseriales</taxon>
        <taxon>Neisseriaceae</taxon>
        <taxon>Neisseria</taxon>
    </lineage>
</organism>
<dbReference type="PROSITE" id="PS00534">
    <property type="entry name" value="FERROCHELATASE"/>
    <property type="match status" value="1"/>
</dbReference>
<dbReference type="Pfam" id="PF00762">
    <property type="entry name" value="Ferrochelatase"/>
    <property type="match status" value="1"/>
</dbReference>
<dbReference type="PATRIC" id="fig|546263.7.peg.757"/>
<dbReference type="UniPathway" id="UPA00252">
    <property type="reaction ID" value="UER00325"/>
</dbReference>
<dbReference type="GO" id="GO:0046872">
    <property type="term" value="F:metal ion binding"/>
    <property type="evidence" value="ECO:0007669"/>
    <property type="project" value="UniProtKB-KW"/>
</dbReference>
<dbReference type="InterPro" id="IPR033644">
    <property type="entry name" value="Ferrochelatase_C"/>
</dbReference>
<dbReference type="EMBL" id="CP007726">
    <property type="protein sequence ID" value="AJE18055.1"/>
    <property type="molecule type" value="Genomic_DNA"/>
</dbReference>
<comment type="pathway">
    <text evidence="9 10">Porphyrin-containing compound metabolism; protoheme biosynthesis; protoheme from protoporphyrin-IX: step 1/1.</text>
</comment>
<comment type="similarity">
    <text evidence="1 9 10">Belongs to the ferrochelatase family.</text>
</comment>
<keyword evidence="2 9" id="KW-0963">Cytoplasm</keyword>
<keyword evidence="7 9" id="KW-0627">Porphyrin biosynthesis</keyword>
<comment type="subcellular location">
    <subcellularLocation>
        <location evidence="9 10">Cytoplasm</location>
    </subcellularLocation>
</comment>
<keyword evidence="5 9" id="KW-0350">Heme biosynthesis</keyword>